<gene>
    <name evidence="1" type="ORF">BZ3500_MVSOF-1268-A1-R1_CHR1-3G02465</name>
</gene>
<name>A0A2X0KCE5_9BASI</name>
<dbReference type="EMBL" id="FMWP01000014">
    <property type="protein sequence ID" value="SCZ91002.1"/>
    <property type="molecule type" value="Genomic_DNA"/>
</dbReference>
<proteinExistence type="predicted"/>
<evidence type="ECO:0000313" key="1">
    <source>
        <dbReference type="EMBL" id="SCZ91002.1"/>
    </source>
</evidence>
<protein>
    <submittedName>
        <fullName evidence="1">BZ3500_MvSof-1268-A1-R1_Chr1-3g02465 protein</fullName>
    </submittedName>
</protein>
<sequence>MSLTSLLIGFTRHSRSRLCTPLDHGGFGLIDLPRRLAIDHAKWVFQLRAPDGCFTRHLFDSRILWYSKAVDQR</sequence>
<dbReference type="OrthoDB" id="4097129at2759"/>
<keyword evidence="2" id="KW-1185">Reference proteome</keyword>
<dbReference type="AlphaFoldDB" id="A0A2X0KCE5"/>
<evidence type="ECO:0000313" key="2">
    <source>
        <dbReference type="Proteomes" id="UP000249723"/>
    </source>
</evidence>
<reference evidence="2" key="1">
    <citation type="submission" date="2016-10" db="EMBL/GenBank/DDBJ databases">
        <authorList>
            <person name="Jeantristanb JTB J.-T."/>
            <person name="Ricardo R."/>
        </authorList>
    </citation>
    <scope>NUCLEOTIDE SEQUENCE [LARGE SCALE GENOMIC DNA]</scope>
</reference>
<dbReference type="Proteomes" id="UP000249723">
    <property type="component" value="Unassembled WGS sequence"/>
</dbReference>
<accession>A0A2X0KCE5</accession>
<organism evidence="1 2">
    <name type="scientific">Microbotryum saponariae</name>
    <dbReference type="NCBI Taxonomy" id="289078"/>
    <lineage>
        <taxon>Eukaryota</taxon>
        <taxon>Fungi</taxon>
        <taxon>Dikarya</taxon>
        <taxon>Basidiomycota</taxon>
        <taxon>Pucciniomycotina</taxon>
        <taxon>Microbotryomycetes</taxon>
        <taxon>Microbotryales</taxon>
        <taxon>Microbotryaceae</taxon>
        <taxon>Microbotryum</taxon>
    </lineage>
</organism>